<evidence type="ECO:0000313" key="2">
    <source>
        <dbReference type="EMBL" id="MBB6038828.1"/>
    </source>
</evidence>
<dbReference type="RefSeq" id="WP_184791663.1">
    <property type="nucleotide sequence ID" value="NZ_BONT01000060.1"/>
</dbReference>
<dbReference type="InterPro" id="IPR018691">
    <property type="entry name" value="DUF2188"/>
</dbReference>
<evidence type="ECO:0008006" key="4">
    <source>
        <dbReference type="Google" id="ProtNLM"/>
    </source>
</evidence>
<keyword evidence="3" id="KW-1185">Reference proteome</keyword>
<gene>
    <name evidence="2" type="ORF">HNR73_006714</name>
</gene>
<sequence>MATREIHTMWSSDRGQWMNQREGASRVSGYFDRKEQAVTSAQTTARREGLEWIGHRKDGQINERNTYRADPNPPQG</sequence>
<accession>A0A841FYM9</accession>
<comment type="caution">
    <text evidence="2">The sequence shown here is derived from an EMBL/GenBank/DDBJ whole genome shotgun (WGS) entry which is preliminary data.</text>
</comment>
<name>A0A841FYM9_9ACTN</name>
<reference evidence="2 3" key="1">
    <citation type="submission" date="2020-08" db="EMBL/GenBank/DDBJ databases">
        <title>Genomic Encyclopedia of Type Strains, Phase IV (KMG-IV): sequencing the most valuable type-strain genomes for metagenomic binning, comparative biology and taxonomic classification.</title>
        <authorList>
            <person name="Goeker M."/>
        </authorList>
    </citation>
    <scope>NUCLEOTIDE SEQUENCE [LARGE SCALE GENOMIC DNA]</scope>
    <source>
        <strain evidence="2 3">YIM 65646</strain>
    </source>
</reference>
<dbReference type="Proteomes" id="UP000548476">
    <property type="component" value="Unassembled WGS sequence"/>
</dbReference>
<protein>
    <recommendedName>
        <fullName evidence="4">DUF2188 domain-containing protein</fullName>
    </recommendedName>
</protein>
<dbReference type="Pfam" id="PF09954">
    <property type="entry name" value="DUF2188"/>
    <property type="match status" value="1"/>
</dbReference>
<feature type="region of interest" description="Disordered" evidence="1">
    <location>
        <begin position="56"/>
        <end position="76"/>
    </location>
</feature>
<dbReference type="AlphaFoldDB" id="A0A841FYM9"/>
<proteinExistence type="predicted"/>
<organism evidence="2 3">
    <name type="scientific">Phytomonospora endophytica</name>
    <dbReference type="NCBI Taxonomy" id="714109"/>
    <lineage>
        <taxon>Bacteria</taxon>
        <taxon>Bacillati</taxon>
        <taxon>Actinomycetota</taxon>
        <taxon>Actinomycetes</taxon>
        <taxon>Micromonosporales</taxon>
        <taxon>Micromonosporaceae</taxon>
        <taxon>Phytomonospora</taxon>
    </lineage>
</organism>
<feature type="compositionally biased region" description="Basic and acidic residues" evidence="1">
    <location>
        <begin position="56"/>
        <end position="67"/>
    </location>
</feature>
<evidence type="ECO:0000256" key="1">
    <source>
        <dbReference type="SAM" id="MobiDB-lite"/>
    </source>
</evidence>
<evidence type="ECO:0000313" key="3">
    <source>
        <dbReference type="Proteomes" id="UP000548476"/>
    </source>
</evidence>
<dbReference type="EMBL" id="JACHGT010000018">
    <property type="protein sequence ID" value="MBB6038828.1"/>
    <property type="molecule type" value="Genomic_DNA"/>
</dbReference>